<reference evidence="2 3" key="1">
    <citation type="submission" date="2017-10" db="EMBL/GenBank/DDBJ databases">
        <authorList>
            <person name="Sibley D."/>
            <person name="Venepally P."/>
            <person name="Karamycheva S."/>
            <person name="Hadjithomas M."/>
            <person name="Khan A."/>
            <person name="Brunk B."/>
            <person name="Roos D."/>
            <person name="Caler E."/>
            <person name="Lorenzi H."/>
        </authorList>
    </citation>
    <scope>NUCLEOTIDE SEQUENCE [LARGE SCALE GENOMIC DNA]</scope>
    <source>
        <strain evidence="2 3">CAST</strain>
    </source>
</reference>
<feature type="non-terminal residue" evidence="2">
    <location>
        <position position="44"/>
    </location>
</feature>
<feature type="region of interest" description="Disordered" evidence="1">
    <location>
        <begin position="16"/>
        <end position="44"/>
    </location>
</feature>
<comment type="caution">
    <text evidence="2">The sequence shown here is derived from an EMBL/GenBank/DDBJ whole genome shotgun (WGS) entry which is preliminary data.</text>
</comment>
<proteinExistence type="predicted"/>
<feature type="compositionally biased region" description="Basic residues" evidence="1">
    <location>
        <begin position="34"/>
        <end position="44"/>
    </location>
</feature>
<gene>
    <name evidence="2" type="ORF">TGCAST_263642B</name>
</gene>
<dbReference type="Proteomes" id="UP000284452">
    <property type="component" value="Unassembled WGS sequence"/>
</dbReference>
<organism evidence="2 3">
    <name type="scientific">Toxoplasma gondii CAST</name>
    <dbReference type="NCBI Taxonomy" id="943122"/>
    <lineage>
        <taxon>Eukaryota</taxon>
        <taxon>Sar</taxon>
        <taxon>Alveolata</taxon>
        <taxon>Apicomplexa</taxon>
        <taxon>Conoidasida</taxon>
        <taxon>Coccidia</taxon>
        <taxon>Eucoccidiorida</taxon>
        <taxon>Eimeriorina</taxon>
        <taxon>Sarcocystidae</taxon>
        <taxon>Toxoplasma</taxon>
    </lineage>
</organism>
<accession>A0A3R8A302</accession>
<sequence length="44" mass="5221">AANACISFAAKLARKRSKGDPRHCFQPLREIGRSRRKRRRRRRS</sequence>
<dbReference type="EMBL" id="AHIV02002437">
    <property type="protein sequence ID" value="RQX66481.1"/>
    <property type="molecule type" value="Genomic_DNA"/>
</dbReference>
<evidence type="ECO:0000256" key="1">
    <source>
        <dbReference type="SAM" id="MobiDB-lite"/>
    </source>
</evidence>
<feature type="non-terminal residue" evidence="2">
    <location>
        <position position="1"/>
    </location>
</feature>
<dbReference type="AlphaFoldDB" id="A0A3R8A302"/>
<protein>
    <submittedName>
        <fullName evidence="2">Uncharacterized protein</fullName>
    </submittedName>
</protein>
<dbReference type="VEuPathDB" id="ToxoDB:TGCAST_263642B"/>
<name>A0A3R8A302_TOXGO</name>
<evidence type="ECO:0000313" key="2">
    <source>
        <dbReference type="EMBL" id="RQX66481.1"/>
    </source>
</evidence>
<evidence type="ECO:0000313" key="3">
    <source>
        <dbReference type="Proteomes" id="UP000284452"/>
    </source>
</evidence>